<name>A0ABZ2UDX2_ASHYP</name>
<reference evidence="1" key="1">
    <citation type="submission" date="2024-03" db="EMBL/GenBank/DDBJ databases">
        <title>The Complete Genome of 'Candidatus Phytoplasma fraxini' AshY1 from the Ash Yellows Group.</title>
        <authorList>
            <person name="Boehm J.W."/>
            <person name="Huettel B."/>
            <person name="Schneider B."/>
            <person name="Kube M."/>
        </authorList>
    </citation>
    <scope>NUCLEOTIDE SEQUENCE [LARGE SCALE GENOMIC DNA]</scope>
    <source>
        <strain evidence="1">AshY1</strain>
    </source>
</reference>
<evidence type="ECO:0000313" key="2">
    <source>
        <dbReference type="Proteomes" id="UP001484199"/>
    </source>
</evidence>
<dbReference type="Proteomes" id="UP001484199">
    <property type="component" value="Chromosome"/>
</dbReference>
<proteinExistence type="predicted"/>
<dbReference type="RefSeq" id="WP_341266479.1">
    <property type="nucleotide sequence ID" value="NZ_CP146843.1"/>
</dbReference>
<gene>
    <name evidence="1" type="ORF">AshY1_04740</name>
</gene>
<protein>
    <submittedName>
        <fullName evidence="1">Uncharacterized protein</fullName>
    </submittedName>
</protein>
<accession>A0ABZ2UDX2</accession>
<evidence type="ECO:0000313" key="1">
    <source>
        <dbReference type="EMBL" id="WYY26580.1"/>
    </source>
</evidence>
<sequence length="304" mass="35978">MILKKIKFCFIILFYFFIIFSVRFILARSYFHVHLGDDLNQSKYQIQIMDINVLASEWLITEIPTQIYNINVQDYEGMKLFLKEYKYLDTELNNHVPGYNGFQQTQLNYISLKESPKGLLGVYICPRTNPFHIKYSHNQYSNTLSGLLNDNKVSMKEIYCFWNVRDRTREQNVRVHHIVKPIPDHRIESYINDYLDSHNISRINRNVRKGCYNMTKTSGFIIPLPQGFYNNHEVTNIYFDEGVRIMDNKKGSVQDLLNMANGAQNIYIFSLKSQIFESRKRPPSGNVRHKMFYTPESTKIDYTN</sequence>
<organism evidence="1 2">
    <name type="scientific">Ash yellows phytoplasma</name>
    <dbReference type="NCBI Taxonomy" id="35780"/>
    <lineage>
        <taxon>Bacteria</taxon>
        <taxon>Bacillati</taxon>
        <taxon>Mycoplasmatota</taxon>
        <taxon>Mollicutes</taxon>
        <taxon>Acholeplasmatales</taxon>
        <taxon>Acholeplasmataceae</taxon>
        <taxon>Candidatus Phytoplasma</taxon>
        <taxon>16SrVII (Ash yellows group)</taxon>
    </lineage>
</organism>
<dbReference type="EMBL" id="CP146843">
    <property type="protein sequence ID" value="WYY26580.1"/>
    <property type="molecule type" value="Genomic_DNA"/>
</dbReference>
<keyword evidence="2" id="KW-1185">Reference proteome</keyword>